<feature type="compositionally biased region" description="Pro residues" evidence="1">
    <location>
        <begin position="26"/>
        <end position="35"/>
    </location>
</feature>
<evidence type="ECO:0000313" key="2">
    <source>
        <dbReference type="EMBL" id="KAK3371533.1"/>
    </source>
</evidence>
<feature type="compositionally biased region" description="Polar residues" evidence="1">
    <location>
        <begin position="526"/>
        <end position="535"/>
    </location>
</feature>
<dbReference type="AlphaFoldDB" id="A0AAE0N629"/>
<feature type="region of interest" description="Disordered" evidence="1">
    <location>
        <begin position="82"/>
        <end position="102"/>
    </location>
</feature>
<reference evidence="2" key="1">
    <citation type="journal article" date="2023" name="Mol. Phylogenet. Evol.">
        <title>Genome-scale phylogeny and comparative genomics of the fungal order Sordariales.</title>
        <authorList>
            <person name="Hensen N."/>
            <person name="Bonometti L."/>
            <person name="Westerberg I."/>
            <person name="Brannstrom I.O."/>
            <person name="Guillou S."/>
            <person name="Cros-Aarteil S."/>
            <person name="Calhoun S."/>
            <person name="Haridas S."/>
            <person name="Kuo A."/>
            <person name="Mondo S."/>
            <person name="Pangilinan J."/>
            <person name="Riley R."/>
            <person name="LaButti K."/>
            <person name="Andreopoulos B."/>
            <person name="Lipzen A."/>
            <person name="Chen C."/>
            <person name="Yan M."/>
            <person name="Daum C."/>
            <person name="Ng V."/>
            <person name="Clum A."/>
            <person name="Steindorff A."/>
            <person name="Ohm R.A."/>
            <person name="Martin F."/>
            <person name="Silar P."/>
            <person name="Natvig D.O."/>
            <person name="Lalanne C."/>
            <person name="Gautier V."/>
            <person name="Ament-Velasquez S.L."/>
            <person name="Kruys A."/>
            <person name="Hutchinson M.I."/>
            <person name="Powell A.J."/>
            <person name="Barry K."/>
            <person name="Miller A.N."/>
            <person name="Grigoriev I.V."/>
            <person name="Debuchy R."/>
            <person name="Gladieux P."/>
            <person name="Hiltunen Thoren M."/>
            <person name="Johannesson H."/>
        </authorList>
    </citation>
    <scope>NUCLEOTIDE SEQUENCE</scope>
    <source>
        <strain evidence="2">CBS 958.72</strain>
    </source>
</reference>
<keyword evidence="3" id="KW-1185">Reference proteome</keyword>
<feature type="compositionally biased region" description="Polar residues" evidence="1">
    <location>
        <begin position="668"/>
        <end position="695"/>
    </location>
</feature>
<feature type="compositionally biased region" description="Polar residues" evidence="1">
    <location>
        <begin position="759"/>
        <end position="769"/>
    </location>
</feature>
<feature type="region of interest" description="Disordered" evidence="1">
    <location>
        <begin position="251"/>
        <end position="277"/>
    </location>
</feature>
<accession>A0AAE0N629</accession>
<feature type="compositionally biased region" description="Polar residues" evidence="1">
    <location>
        <begin position="486"/>
        <end position="501"/>
    </location>
</feature>
<comment type="caution">
    <text evidence="2">The sequence shown here is derived from an EMBL/GenBank/DDBJ whole genome shotgun (WGS) entry which is preliminary data.</text>
</comment>
<feature type="region of interest" description="Disordered" evidence="1">
    <location>
        <begin position="1044"/>
        <end position="1066"/>
    </location>
</feature>
<feature type="region of interest" description="Disordered" evidence="1">
    <location>
        <begin position="481"/>
        <end position="539"/>
    </location>
</feature>
<name>A0AAE0N629_9PEZI</name>
<evidence type="ECO:0000256" key="1">
    <source>
        <dbReference type="SAM" id="MobiDB-lite"/>
    </source>
</evidence>
<feature type="region of interest" description="Disordered" evidence="1">
    <location>
        <begin position="667"/>
        <end position="726"/>
    </location>
</feature>
<feature type="region of interest" description="Disordered" evidence="1">
    <location>
        <begin position="938"/>
        <end position="964"/>
    </location>
</feature>
<sequence length="1163" mass="125557">MAVFCCCSAPRSSRASTSAPKHHPVLPVPPPPARLPGPLTMNPVTPASPDTSPDSLSSLRASVPMAMIPVEPVELGQLVVEDSDSDEEPNPAAPVRNSSALQLVRTRIRRHLSQDSLSRRKGRSAVGCSQEEIQRRAELKRLMHKRIQEELRSEEGQEPPPSDISSSPAQHGAPLVDHLPGGGPRDNLEFSVSDDSRLNKPCASNDESDARILDAGKISSATDENDRQDCRRASCPESHLQPVGQCFVRERNSLPQMPSSPDLRPRRLPSSRETSSLGSWRLSYSASQLDEFLGYVGDGCVSNDAGSVHGKSTSPPPKQSLSLSQRFSLTGHSLSLSRSHSSPARQGTPGNEKSPTVDQSPLGTWLRSQGLRSRSQSPSLSYIRTSDPGLEQEGSVKEAEVVYIRRWSSVQNCAVAETDISRPEIVHLYDMDISRQLVTRAFNTPADSQSHSGSGRNSPRVVSNGQGNSVEIASQKLAGPVPELGSQYTSLGATNHTPGGLTTNSSSVYPSTTTSVDPVTNTPSVNPSDLANNKVNMPARPELDTEWLDVVENENPPNKPQRHHRAGSSQGTSNSHRQASYTQDELGCPSPSSEVSSKARNENRAETIDKAIGHFRLGHGAPAMIASRFRKESNTAPSPLSLEPAKPSLLARLHLTMPRKAKLVQRTFDGSTSAPEEQPTLSSPLPTNSLVAETQSRSHRRDSETGRPSPLSPSPSGSSDCEDSTAELWQRAIREEAQARGCNVADRRSDSHHRRLSFPGNSRQSQGDATSALKHYSSSPTSYKNLHSSLRAHGDSPAKRAEPPSAHGNKYHPTSVSWSIQTPKSSLSMHQRKGSNTDTAHIQSPRTSESGGSRLSGIPESWARFPSHSRAERNGPAGYVDQVAPTDYMTMAEAPGDNSPGSRTGQPASPAHESSKLHTQSLTGRFGRAVKSGIIKLISGRASPSRESPKDPKSRQRSGNLSRTNLEYPELELLPMEGGYQEIKALEHEIQHMKGAPRLQCPAALQDVAGFDKKVTLSTKMATILHTDGTSESERWRISTPLLLTPGASSADAPRHGGNSSSTTDRFVTPLGSMSISNDNMSFHSYPQSRPLSRSMAFPSETLTETSTSAVSAKSDTTLLQNLRSTSISNTSASTATKFRTWNGRSRSYPLLMADSFDPENMG</sequence>
<feature type="compositionally biased region" description="Polar residues" evidence="1">
    <location>
        <begin position="567"/>
        <end position="583"/>
    </location>
</feature>
<feature type="region of interest" description="Disordered" evidence="1">
    <location>
        <begin position="444"/>
        <end position="466"/>
    </location>
</feature>
<dbReference type="EMBL" id="JAULSN010000005">
    <property type="protein sequence ID" value="KAK3371533.1"/>
    <property type="molecule type" value="Genomic_DNA"/>
</dbReference>
<feature type="compositionally biased region" description="Basic and acidic residues" evidence="1">
    <location>
        <begin position="224"/>
        <end position="234"/>
    </location>
</feature>
<feature type="compositionally biased region" description="Low complexity" evidence="1">
    <location>
        <begin position="9"/>
        <end position="19"/>
    </location>
</feature>
<protein>
    <submittedName>
        <fullName evidence="2">Uncharacterized protein</fullName>
    </submittedName>
</protein>
<evidence type="ECO:0000313" key="3">
    <source>
        <dbReference type="Proteomes" id="UP001287356"/>
    </source>
</evidence>
<feature type="compositionally biased region" description="Low complexity" evidence="1">
    <location>
        <begin position="332"/>
        <end position="342"/>
    </location>
</feature>
<feature type="region of interest" description="Disordered" evidence="1">
    <location>
        <begin position="112"/>
        <end position="131"/>
    </location>
</feature>
<feature type="compositionally biased region" description="Polar residues" evidence="1">
    <location>
        <begin position="812"/>
        <end position="853"/>
    </location>
</feature>
<dbReference type="Proteomes" id="UP001287356">
    <property type="component" value="Unassembled WGS sequence"/>
</dbReference>
<feature type="compositionally biased region" description="Low complexity" evidence="1">
    <location>
        <begin position="45"/>
        <end position="57"/>
    </location>
</feature>
<feature type="compositionally biased region" description="Low complexity" evidence="1">
    <location>
        <begin position="502"/>
        <end position="525"/>
    </location>
</feature>
<feature type="region of interest" description="Disordered" evidence="1">
    <location>
        <begin position="552"/>
        <end position="602"/>
    </location>
</feature>
<feature type="region of interest" description="Disordered" evidence="1">
    <location>
        <begin position="739"/>
        <end position="925"/>
    </location>
</feature>
<feature type="region of interest" description="Disordered" evidence="1">
    <location>
        <begin position="7"/>
        <end position="57"/>
    </location>
</feature>
<feature type="region of interest" description="Disordered" evidence="1">
    <location>
        <begin position="150"/>
        <end position="236"/>
    </location>
</feature>
<organism evidence="2 3">
    <name type="scientific">Lasiosphaeria ovina</name>
    <dbReference type="NCBI Taxonomy" id="92902"/>
    <lineage>
        <taxon>Eukaryota</taxon>
        <taxon>Fungi</taxon>
        <taxon>Dikarya</taxon>
        <taxon>Ascomycota</taxon>
        <taxon>Pezizomycotina</taxon>
        <taxon>Sordariomycetes</taxon>
        <taxon>Sordariomycetidae</taxon>
        <taxon>Sordariales</taxon>
        <taxon>Lasiosphaeriaceae</taxon>
        <taxon>Lasiosphaeria</taxon>
    </lineage>
</organism>
<feature type="compositionally biased region" description="Low complexity" evidence="1">
    <location>
        <begin position="366"/>
        <end position="381"/>
    </location>
</feature>
<proteinExistence type="predicted"/>
<feature type="compositionally biased region" description="Polar residues" evidence="1">
    <location>
        <begin position="776"/>
        <end position="788"/>
    </location>
</feature>
<feature type="region of interest" description="Disordered" evidence="1">
    <location>
        <begin position="332"/>
        <end position="395"/>
    </location>
</feature>
<feature type="compositionally biased region" description="Polar residues" evidence="1">
    <location>
        <begin position="343"/>
        <end position="362"/>
    </location>
</feature>
<gene>
    <name evidence="2" type="ORF">B0T24DRAFT_323648</name>
</gene>
<feature type="compositionally biased region" description="Basic and acidic residues" evidence="1">
    <location>
        <begin position="792"/>
        <end position="802"/>
    </location>
</feature>
<reference evidence="2" key="2">
    <citation type="submission" date="2023-06" db="EMBL/GenBank/DDBJ databases">
        <authorList>
            <consortium name="Lawrence Berkeley National Laboratory"/>
            <person name="Haridas S."/>
            <person name="Hensen N."/>
            <person name="Bonometti L."/>
            <person name="Westerberg I."/>
            <person name="Brannstrom I.O."/>
            <person name="Guillou S."/>
            <person name="Cros-Aarteil S."/>
            <person name="Calhoun S."/>
            <person name="Kuo A."/>
            <person name="Mondo S."/>
            <person name="Pangilinan J."/>
            <person name="Riley R."/>
            <person name="Labutti K."/>
            <person name="Andreopoulos B."/>
            <person name="Lipzen A."/>
            <person name="Chen C."/>
            <person name="Yanf M."/>
            <person name="Daum C."/>
            <person name="Ng V."/>
            <person name="Clum A."/>
            <person name="Steindorff A."/>
            <person name="Ohm R."/>
            <person name="Martin F."/>
            <person name="Silar P."/>
            <person name="Natvig D."/>
            <person name="Lalanne C."/>
            <person name="Gautier V."/>
            <person name="Ament-Velasquez S.L."/>
            <person name="Kruys A."/>
            <person name="Hutchinson M.I."/>
            <person name="Powell A.J."/>
            <person name="Barry K."/>
            <person name="Miller A.N."/>
            <person name="Grigoriev I.V."/>
            <person name="Debuchy R."/>
            <person name="Gladieux P."/>
            <person name="Thoren M.H."/>
            <person name="Johannesson H."/>
        </authorList>
    </citation>
    <scope>NUCLEOTIDE SEQUENCE</scope>
    <source>
        <strain evidence="2">CBS 958.72</strain>
    </source>
</reference>